<dbReference type="EMBL" id="CP045906">
    <property type="protein sequence ID" value="QQP34795.1"/>
    <property type="molecule type" value="Genomic_DNA"/>
</dbReference>
<evidence type="ECO:0000313" key="3">
    <source>
        <dbReference type="Proteomes" id="UP000595437"/>
    </source>
</evidence>
<name>A0A7T8JUW1_CALRO</name>
<protein>
    <submittedName>
        <fullName evidence="2">Uncharacterized protein</fullName>
    </submittedName>
</protein>
<dbReference type="AlphaFoldDB" id="A0A7T8JUW1"/>
<sequence length="57" mass="6113">MDELFSGDEKTHAASHTLLSKDGMPSEGLKIGPRTLTPGHVLESSSESSMVWESLTP</sequence>
<feature type="region of interest" description="Disordered" evidence="1">
    <location>
        <begin position="1"/>
        <end position="57"/>
    </location>
</feature>
<reference evidence="3" key="1">
    <citation type="submission" date="2021-01" db="EMBL/GenBank/DDBJ databases">
        <title>Caligus Genome Assembly.</title>
        <authorList>
            <person name="Gallardo-Escarate C."/>
        </authorList>
    </citation>
    <scope>NUCLEOTIDE SEQUENCE [LARGE SCALE GENOMIC DNA]</scope>
</reference>
<evidence type="ECO:0000256" key="1">
    <source>
        <dbReference type="SAM" id="MobiDB-lite"/>
    </source>
</evidence>
<organism evidence="2 3">
    <name type="scientific">Caligus rogercresseyi</name>
    <name type="common">Sea louse</name>
    <dbReference type="NCBI Taxonomy" id="217165"/>
    <lineage>
        <taxon>Eukaryota</taxon>
        <taxon>Metazoa</taxon>
        <taxon>Ecdysozoa</taxon>
        <taxon>Arthropoda</taxon>
        <taxon>Crustacea</taxon>
        <taxon>Multicrustacea</taxon>
        <taxon>Hexanauplia</taxon>
        <taxon>Copepoda</taxon>
        <taxon>Siphonostomatoida</taxon>
        <taxon>Caligidae</taxon>
        <taxon>Caligus</taxon>
    </lineage>
</organism>
<dbReference type="Proteomes" id="UP000595437">
    <property type="component" value="Chromosome 17"/>
</dbReference>
<proteinExistence type="predicted"/>
<gene>
    <name evidence="2" type="ORF">FKW44_022808</name>
</gene>
<accession>A0A7T8JUW1</accession>
<keyword evidence="3" id="KW-1185">Reference proteome</keyword>
<evidence type="ECO:0000313" key="2">
    <source>
        <dbReference type="EMBL" id="QQP34795.1"/>
    </source>
</evidence>